<dbReference type="Proteomes" id="UP000176939">
    <property type="component" value="Unassembled WGS sequence"/>
</dbReference>
<protein>
    <submittedName>
        <fullName evidence="1">Uncharacterized protein</fullName>
    </submittedName>
</protein>
<dbReference type="EMBL" id="MGFQ01000024">
    <property type="protein sequence ID" value="OGM09247.1"/>
    <property type="molecule type" value="Genomic_DNA"/>
</dbReference>
<dbReference type="AlphaFoldDB" id="A0A1F7X2N8"/>
<sequence length="176" mass="19985">MKKDESIICKMCNNKSVGKKLGLLFIKEVSYSLGIYPKATIDCKGKETKRTPRQDGWNDAVMKLAKLIARIDKTMVSDDFIFLLSSGAGWIHKGTFMLNMNDTFYYGADCEPVNKKDIPEVVRLFQTYGYSGLSYWVAKKRGFPEVSKKDYLSGIVEVKQKESIRSSVTAERIKVK</sequence>
<reference evidence="1 2" key="1">
    <citation type="journal article" date="2016" name="Nat. Commun.">
        <title>Thousands of microbial genomes shed light on interconnected biogeochemical processes in an aquifer system.</title>
        <authorList>
            <person name="Anantharaman K."/>
            <person name="Brown C.T."/>
            <person name="Hug L.A."/>
            <person name="Sharon I."/>
            <person name="Castelle C.J."/>
            <person name="Probst A.J."/>
            <person name="Thomas B.C."/>
            <person name="Singh A."/>
            <person name="Wilkins M.J."/>
            <person name="Karaoz U."/>
            <person name="Brodie E.L."/>
            <person name="Williams K.H."/>
            <person name="Hubbard S.S."/>
            <person name="Banfield J.F."/>
        </authorList>
    </citation>
    <scope>NUCLEOTIDE SEQUENCE [LARGE SCALE GENOMIC DNA]</scope>
</reference>
<organism evidence="1 2">
    <name type="scientific">Candidatus Woesebacteria bacterium RBG_13_36_22</name>
    <dbReference type="NCBI Taxonomy" id="1802478"/>
    <lineage>
        <taxon>Bacteria</taxon>
        <taxon>Candidatus Woeseibacteriota</taxon>
    </lineage>
</organism>
<proteinExistence type="predicted"/>
<evidence type="ECO:0000313" key="2">
    <source>
        <dbReference type="Proteomes" id="UP000176939"/>
    </source>
</evidence>
<gene>
    <name evidence="1" type="ORF">A2Z67_04890</name>
</gene>
<comment type="caution">
    <text evidence="1">The sequence shown here is derived from an EMBL/GenBank/DDBJ whole genome shotgun (WGS) entry which is preliminary data.</text>
</comment>
<name>A0A1F7X2N8_9BACT</name>
<evidence type="ECO:0000313" key="1">
    <source>
        <dbReference type="EMBL" id="OGM09247.1"/>
    </source>
</evidence>
<accession>A0A1F7X2N8</accession>